<dbReference type="AlphaFoldDB" id="A0A834TKP3"/>
<accession>A0A834TKP3</accession>
<sequence length="57" mass="6491">MEVHHTDAISEHEKRMNLFPNGEIRSSNIIKSGIVGLQKNRGWSSEGEELKRMKVEG</sequence>
<protein>
    <submittedName>
        <fullName evidence="1">Uncharacterized protein</fullName>
    </submittedName>
</protein>
<reference evidence="1" key="1">
    <citation type="submission" date="2020-09" db="EMBL/GenBank/DDBJ databases">
        <title>Genome-Enabled Discovery of Anthraquinone Biosynthesis in Senna tora.</title>
        <authorList>
            <person name="Kang S.-H."/>
            <person name="Pandey R.P."/>
            <person name="Lee C.-M."/>
            <person name="Sim J.-S."/>
            <person name="Jeong J.-T."/>
            <person name="Choi B.-S."/>
            <person name="Jung M."/>
            <person name="Ginzburg D."/>
            <person name="Zhao K."/>
            <person name="Won S.Y."/>
            <person name="Oh T.-J."/>
            <person name="Yu Y."/>
            <person name="Kim N.-H."/>
            <person name="Lee O.R."/>
            <person name="Lee T.-H."/>
            <person name="Bashyal P."/>
            <person name="Kim T.-S."/>
            <person name="Lee W.-H."/>
            <person name="Kawkins C."/>
            <person name="Kim C.-K."/>
            <person name="Kim J.S."/>
            <person name="Ahn B.O."/>
            <person name="Rhee S.Y."/>
            <person name="Sohng J.K."/>
        </authorList>
    </citation>
    <scope>NUCLEOTIDE SEQUENCE</scope>
    <source>
        <tissue evidence="1">Leaf</tissue>
    </source>
</reference>
<dbReference type="EMBL" id="JAAIUW010000007">
    <property type="protein sequence ID" value="KAF7823560.1"/>
    <property type="molecule type" value="Genomic_DNA"/>
</dbReference>
<proteinExistence type="predicted"/>
<keyword evidence="2" id="KW-1185">Reference proteome</keyword>
<organism evidence="1 2">
    <name type="scientific">Senna tora</name>
    <dbReference type="NCBI Taxonomy" id="362788"/>
    <lineage>
        <taxon>Eukaryota</taxon>
        <taxon>Viridiplantae</taxon>
        <taxon>Streptophyta</taxon>
        <taxon>Embryophyta</taxon>
        <taxon>Tracheophyta</taxon>
        <taxon>Spermatophyta</taxon>
        <taxon>Magnoliopsida</taxon>
        <taxon>eudicotyledons</taxon>
        <taxon>Gunneridae</taxon>
        <taxon>Pentapetalae</taxon>
        <taxon>rosids</taxon>
        <taxon>fabids</taxon>
        <taxon>Fabales</taxon>
        <taxon>Fabaceae</taxon>
        <taxon>Caesalpinioideae</taxon>
        <taxon>Cassia clade</taxon>
        <taxon>Senna</taxon>
    </lineage>
</organism>
<name>A0A834TKP3_9FABA</name>
<gene>
    <name evidence="1" type="ORF">G2W53_021704</name>
</gene>
<evidence type="ECO:0000313" key="1">
    <source>
        <dbReference type="EMBL" id="KAF7823560.1"/>
    </source>
</evidence>
<dbReference type="Proteomes" id="UP000634136">
    <property type="component" value="Unassembled WGS sequence"/>
</dbReference>
<comment type="caution">
    <text evidence="1">The sequence shown here is derived from an EMBL/GenBank/DDBJ whole genome shotgun (WGS) entry which is preliminary data.</text>
</comment>
<evidence type="ECO:0000313" key="2">
    <source>
        <dbReference type="Proteomes" id="UP000634136"/>
    </source>
</evidence>